<keyword evidence="5 6" id="KW-0539">Nucleus</keyword>
<proteinExistence type="inferred from homology"/>
<feature type="compositionally biased region" description="Low complexity" evidence="7">
    <location>
        <begin position="102"/>
        <end position="113"/>
    </location>
</feature>
<dbReference type="SUPFAM" id="SSF82927">
    <property type="entry name" value="Cysteine-rich DNA binding domain, (DM domain)"/>
    <property type="match status" value="1"/>
</dbReference>
<comment type="caution">
    <text evidence="9">The sequence shown here is derived from an EMBL/GenBank/DDBJ whole genome shotgun (WGS) entry which is preliminary data.</text>
</comment>
<keyword evidence="3 6" id="KW-0862">Zinc</keyword>
<dbReference type="PROSITE" id="PS50809">
    <property type="entry name" value="DM_2"/>
    <property type="match status" value="1"/>
</dbReference>
<feature type="compositionally biased region" description="Polar residues" evidence="7">
    <location>
        <begin position="132"/>
        <end position="152"/>
    </location>
</feature>
<evidence type="ECO:0000256" key="5">
    <source>
        <dbReference type="ARBA" id="ARBA00023242"/>
    </source>
</evidence>
<feature type="non-terminal residue" evidence="9">
    <location>
        <position position="1"/>
    </location>
</feature>
<dbReference type="Gene3D" id="4.10.1040.10">
    <property type="entry name" value="DM DNA-binding domain"/>
    <property type="match status" value="1"/>
</dbReference>
<reference evidence="9 10" key="1">
    <citation type="submission" date="2022-05" db="EMBL/GenBank/DDBJ databases">
        <authorList>
            <consortium name="Genoscope - CEA"/>
            <person name="William W."/>
        </authorList>
    </citation>
    <scope>NUCLEOTIDE SEQUENCE [LARGE SCALE GENOMIC DNA]</scope>
</reference>
<dbReference type="InterPro" id="IPR005173">
    <property type="entry name" value="DMA"/>
</dbReference>
<feature type="DNA-binding region" description="DM" evidence="6">
    <location>
        <begin position="28"/>
        <end position="75"/>
    </location>
</feature>
<dbReference type="EMBL" id="CALNXK010000024">
    <property type="protein sequence ID" value="CAH3111799.1"/>
    <property type="molecule type" value="Genomic_DNA"/>
</dbReference>
<dbReference type="InterPro" id="IPR026607">
    <property type="entry name" value="DMRT"/>
</dbReference>
<dbReference type="SMART" id="SM00301">
    <property type="entry name" value="DM"/>
    <property type="match status" value="1"/>
</dbReference>
<protein>
    <recommendedName>
        <fullName evidence="8">DM domain-containing protein</fullName>
    </recommendedName>
</protein>
<evidence type="ECO:0000313" key="9">
    <source>
        <dbReference type="EMBL" id="CAH3111799.1"/>
    </source>
</evidence>
<gene>
    <name evidence="9" type="ORF">PLOB_00020634</name>
</gene>
<comment type="similarity">
    <text evidence="1">Belongs to the DMRT family.</text>
</comment>
<feature type="region of interest" description="Disordered" evidence="7">
    <location>
        <begin position="101"/>
        <end position="152"/>
    </location>
</feature>
<evidence type="ECO:0000259" key="8">
    <source>
        <dbReference type="PROSITE" id="PS50809"/>
    </source>
</evidence>
<evidence type="ECO:0000256" key="6">
    <source>
        <dbReference type="PROSITE-ProRule" id="PRU00070"/>
    </source>
</evidence>
<dbReference type="InterPro" id="IPR009060">
    <property type="entry name" value="UBA-like_sf"/>
</dbReference>
<evidence type="ECO:0000256" key="7">
    <source>
        <dbReference type="SAM" id="MobiDB-lite"/>
    </source>
</evidence>
<feature type="domain" description="DM" evidence="8">
    <location>
        <begin position="28"/>
        <end position="75"/>
    </location>
</feature>
<evidence type="ECO:0000256" key="2">
    <source>
        <dbReference type="ARBA" id="ARBA00022723"/>
    </source>
</evidence>
<name>A0ABN8NJI9_9CNID</name>
<feature type="region of interest" description="Disordered" evidence="7">
    <location>
        <begin position="466"/>
        <end position="493"/>
    </location>
</feature>
<evidence type="ECO:0000256" key="4">
    <source>
        <dbReference type="ARBA" id="ARBA00023125"/>
    </source>
</evidence>
<keyword evidence="10" id="KW-1185">Reference proteome</keyword>
<evidence type="ECO:0000313" key="10">
    <source>
        <dbReference type="Proteomes" id="UP001159405"/>
    </source>
</evidence>
<dbReference type="PANTHER" id="PTHR12322">
    <property type="entry name" value="DOUBLESEX AND MAB-3 RELATED TRANSCRIPTION FACTOR DMRT"/>
    <property type="match status" value="1"/>
</dbReference>
<dbReference type="SUPFAM" id="SSF46934">
    <property type="entry name" value="UBA-like"/>
    <property type="match status" value="1"/>
</dbReference>
<dbReference type="PROSITE" id="PS40000">
    <property type="entry name" value="DM_1"/>
    <property type="match status" value="1"/>
</dbReference>
<evidence type="ECO:0000256" key="1">
    <source>
        <dbReference type="ARBA" id="ARBA00006834"/>
    </source>
</evidence>
<feature type="compositionally biased region" description="Low complexity" evidence="7">
    <location>
        <begin position="121"/>
        <end position="131"/>
    </location>
</feature>
<evidence type="ECO:0000256" key="3">
    <source>
        <dbReference type="ARBA" id="ARBA00022833"/>
    </source>
</evidence>
<keyword evidence="4 6" id="KW-0238">DNA-binding</keyword>
<dbReference type="CDD" id="cd14370">
    <property type="entry name" value="CUE_DMA"/>
    <property type="match status" value="1"/>
</dbReference>
<dbReference type="Pfam" id="PF03474">
    <property type="entry name" value="DMA"/>
    <property type="match status" value="1"/>
</dbReference>
<accession>A0ABN8NJI9</accession>
<sequence>FVFQPSSTEIKPTPMPPMGSIAQRSPKCARCRNHGVISILKGHKRFCKWRDCACSDCNLIAERQRVMAAQVALRRQQESDEVSGHLTYNAVPYCFPPNVHKTSGSTPTSPTSPYEQGQLVRTTSTSSRSSSPNEDTQIGNGLASPASSANEGSSYPGIRIGNQHIKISFYIGIFKPHALSRINFTISKCPSSRKKSPISASRISAFLITCTNSLNTVIFSFSEFAMDNTSESNPSRWKRERDEEDEERGGMRMSPADTKRQRTDKISLTNGEGKVMSTSDHGRYMNILTRLFPEQKRNVLELILKGCGGDVIQTIETVLPSHEEALARGQLLAGVPRGLFPGPPPPSGYSAFSPLSPTIPHGIPLSAVEYHAASKCTSGQCPGCVYYPGPGPLSATLNQLKDPTKRSTPDVPISFKPTISEHNPNPLSTIPGLTKLPHLEDMRYSQSMRSATAALMTMSSTGRIFSGDRVLLRNDRDKTSPPLSPKTETDEKP</sequence>
<organism evidence="9 10">
    <name type="scientific">Porites lobata</name>
    <dbReference type="NCBI Taxonomy" id="104759"/>
    <lineage>
        <taxon>Eukaryota</taxon>
        <taxon>Metazoa</taxon>
        <taxon>Cnidaria</taxon>
        <taxon>Anthozoa</taxon>
        <taxon>Hexacorallia</taxon>
        <taxon>Scleractinia</taxon>
        <taxon>Fungiina</taxon>
        <taxon>Poritidae</taxon>
        <taxon>Porites</taxon>
    </lineage>
</organism>
<dbReference type="Pfam" id="PF00751">
    <property type="entry name" value="DM"/>
    <property type="match status" value="1"/>
</dbReference>
<feature type="region of interest" description="Disordered" evidence="7">
    <location>
        <begin position="228"/>
        <end position="262"/>
    </location>
</feature>
<feature type="compositionally biased region" description="Polar residues" evidence="7">
    <location>
        <begin position="1"/>
        <end position="10"/>
    </location>
</feature>
<feature type="region of interest" description="Disordered" evidence="7">
    <location>
        <begin position="1"/>
        <end position="23"/>
    </location>
</feature>
<dbReference type="InterPro" id="IPR001275">
    <property type="entry name" value="DM_DNA-bd"/>
</dbReference>
<dbReference type="InterPro" id="IPR036407">
    <property type="entry name" value="DM_DNA-bd_sf"/>
</dbReference>
<dbReference type="PANTHER" id="PTHR12322:SF53">
    <property type="entry name" value="DOUBLESEX-MAB RELATED 11E"/>
    <property type="match status" value="1"/>
</dbReference>
<feature type="compositionally biased region" description="Basic and acidic residues" evidence="7">
    <location>
        <begin position="470"/>
        <end position="479"/>
    </location>
</feature>
<comment type="subcellular location">
    <subcellularLocation>
        <location evidence="6">Nucleus</location>
    </subcellularLocation>
</comment>
<keyword evidence="2 6" id="KW-0479">Metal-binding</keyword>
<dbReference type="Proteomes" id="UP001159405">
    <property type="component" value="Unassembled WGS sequence"/>
</dbReference>